<dbReference type="Gene3D" id="3.40.50.2300">
    <property type="match status" value="1"/>
</dbReference>
<dbReference type="Proteomes" id="UP000248925">
    <property type="component" value="Unassembled WGS sequence"/>
</dbReference>
<dbReference type="RefSeq" id="WP_111159934.1">
    <property type="nucleotide sequence ID" value="NZ_PCDP01000029.1"/>
</dbReference>
<keyword evidence="3" id="KW-1185">Reference proteome</keyword>
<organism evidence="2 3">
    <name type="scientific">Rhizobium tubonense</name>
    <dbReference type="NCBI Taxonomy" id="484088"/>
    <lineage>
        <taxon>Bacteria</taxon>
        <taxon>Pseudomonadati</taxon>
        <taxon>Pseudomonadota</taxon>
        <taxon>Alphaproteobacteria</taxon>
        <taxon>Hyphomicrobiales</taxon>
        <taxon>Rhizobiaceae</taxon>
        <taxon>Rhizobium/Agrobacterium group</taxon>
        <taxon>Rhizobium</taxon>
    </lineage>
</organism>
<proteinExistence type="predicted"/>
<evidence type="ECO:0008006" key="4">
    <source>
        <dbReference type="Google" id="ProtNLM"/>
    </source>
</evidence>
<dbReference type="OrthoDB" id="582170at2"/>
<comment type="caution">
    <text evidence="2">The sequence shown here is derived from an EMBL/GenBank/DDBJ whole genome shotgun (WGS) entry which is preliminary data.</text>
</comment>
<feature type="region of interest" description="Disordered" evidence="1">
    <location>
        <begin position="126"/>
        <end position="146"/>
    </location>
</feature>
<evidence type="ECO:0000256" key="1">
    <source>
        <dbReference type="SAM" id="MobiDB-lite"/>
    </source>
</evidence>
<protein>
    <recommendedName>
        <fullName evidence="4">Response regulatory domain-containing protein</fullName>
    </recommendedName>
</protein>
<gene>
    <name evidence="2" type="ORF">CPY51_09075</name>
</gene>
<name>A0A2W4DDJ7_9HYPH</name>
<dbReference type="AlphaFoldDB" id="A0A2W4DDJ7"/>
<evidence type="ECO:0000313" key="2">
    <source>
        <dbReference type="EMBL" id="PZM14844.1"/>
    </source>
</evidence>
<reference evidence="2 3" key="1">
    <citation type="journal article" date="2018" name="Sci. Rep.">
        <title>Rhizobium tumorigenes sp. nov., a novel plant tumorigenic bacterium isolated from cane gall tumors on thornless blackberry.</title>
        <authorList>
            <person name="Kuzmanovi N."/>
            <person name="Smalla K."/>
            <person name="Gronow S."/>
            <person name="PuBawska J."/>
        </authorList>
    </citation>
    <scope>NUCLEOTIDE SEQUENCE [LARGE SCALE GENOMIC DNA]</scope>
    <source>
        <strain evidence="2 3">CCBAU 85046</strain>
    </source>
</reference>
<evidence type="ECO:0000313" key="3">
    <source>
        <dbReference type="Proteomes" id="UP000248925"/>
    </source>
</evidence>
<sequence length="197" mass="21472">MSQGNLTGRKVLVVEEDLQAKTIADALADYGAKVVGPFRASKKSLSYCVRGLIDAAVLDIKEGDAGSFTVADRLVLEEIPFIFLIGSDWKIIPRRFQRVPRYLKSFVETDAPAALAVEMLRRGAKPHPSTSNVIRNQYPRRGSPSPGMAVSVPAFETGSRGTCCAGDRAMAARDGEQMERTRCMRVPLNSREDANVG</sequence>
<dbReference type="EMBL" id="PCDP01000029">
    <property type="protein sequence ID" value="PZM14844.1"/>
    <property type="molecule type" value="Genomic_DNA"/>
</dbReference>
<accession>A0A2W4DDJ7</accession>